<keyword evidence="3" id="KW-0732">Signal</keyword>
<organism evidence="4">
    <name type="scientific">Xenopsylla cheopis</name>
    <name type="common">Oriental rat flea</name>
    <name type="synonym">Pulex cheopis</name>
    <dbReference type="NCBI Taxonomy" id="163159"/>
    <lineage>
        <taxon>Eukaryota</taxon>
        <taxon>Metazoa</taxon>
        <taxon>Ecdysozoa</taxon>
        <taxon>Arthropoda</taxon>
        <taxon>Hexapoda</taxon>
        <taxon>Insecta</taxon>
        <taxon>Pterygota</taxon>
        <taxon>Neoptera</taxon>
        <taxon>Endopterygota</taxon>
        <taxon>Siphonaptera</taxon>
        <taxon>Pulicidae</taxon>
        <taxon>Xenopsyllinae</taxon>
        <taxon>Xenopsylla</taxon>
    </lineage>
</organism>
<reference evidence="4" key="1">
    <citation type="submission" date="2020-03" db="EMBL/GenBank/DDBJ databases">
        <title>Transcriptomic Profiling of the Digestive Tract of the Rat Flea, Xenopsylla cheopis, Following Blood Feeding and Infection with Yersinia pestis.</title>
        <authorList>
            <person name="Bland D.M."/>
            <person name="Martens C.A."/>
            <person name="Virtaneva K."/>
            <person name="Kanakabandi K."/>
            <person name="Long D."/>
            <person name="Rosenke R."/>
            <person name="Saturday G.A."/>
            <person name="Hoyt F.H."/>
            <person name="Bruno D.P."/>
            <person name="Ribeiro J.M.C."/>
            <person name="Hinnebusch J."/>
        </authorList>
    </citation>
    <scope>NUCLEOTIDE SEQUENCE</scope>
</reference>
<evidence type="ECO:0000256" key="1">
    <source>
        <dbReference type="ARBA" id="ARBA00005679"/>
    </source>
</evidence>
<keyword evidence="2" id="KW-0325">Glycoprotein</keyword>
<comment type="similarity">
    <text evidence="1">Belongs to the GILT family.</text>
</comment>
<dbReference type="PANTHER" id="PTHR13234:SF68">
    <property type="entry name" value="GH19763P"/>
    <property type="match status" value="1"/>
</dbReference>
<dbReference type="InterPro" id="IPR004911">
    <property type="entry name" value="Interferon-induced_GILT"/>
</dbReference>
<dbReference type="Pfam" id="PF03227">
    <property type="entry name" value="GILT"/>
    <property type="match status" value="1"/>
</dbReference>
<protein>
    <submittedName>
        <fullName evidence="4">Putative gamma-interferon inducible lysosomal thiol reductase</fullName>
    </submittedName>
</protein>
<feature type="signal peptide" evidence="3">
    <location>
        <begin position="1"/>
        <end position="22"/>
    </location>
</feature>
<dbReference type="GO" id="GO:0016671">
    <property type="term" value="F:oxidoreductase activity, acting on a sulfur group of donors, disulfide as acceptor"/>
    <property type="evidence" value="ECO:0007669"/>
    <property type="project" value="InterPro"/>
</dbReference>
<sequence>MFKCSVVLAIVLSIYSSYNVFASELDGKLDVTILYETLCPDSVRFITNQLYPNWESLAPYTNFKFVPFGKAANVNDGESFECQHGPDECRGNLLQSCVLHLLGKNPAMHMRFVGCQMHPSADHTGKTCSRMVGLDWIPIERCMKSDVGRLLQLRAEKETNAIWPQFIPTIVFNGVFNQDLQDMSQIDFRGAACHFLRSAYPHLCSNSTVLHSDFRM</sequence>
<dbReference type="PANTHER" id="PTHR13234">
    <property type="entry name" value="GAMMA-INTERFERON INDUCIBLE LYSOSOMAL THIOL REDUCTASE GILT"/>
    <property type="match status" value="1"/>
</dbReference>
<name>A0A6M2DZF6_XENCH</name>
<evidence type="ECO:0000313" key="4">
    <source>
        <dbReference type="EMBL" id="NOV50438.1"/>
    </source>
</evidence>
<accession>A0A6M2DZF6</accession>
<proteinExistence type="inferred from homology"/>
<evidence type="ECO:0000256" key="3">
    <source>
        <dbReference type="SAM" id="SignalP"/>
    </source>
</evidence>
<dbReference type="AlphaFoldDB" id="A0A6M2DZF6"/>
<feature type="chain" id="PRO_5026915615" evidence="3">
    <location>
        <begin position="23"/>
        <end position="216"/>
    </location>
</feature>
<evidence type="ECO:0000256" key="2">
    <source>
        <dbReference type="ARBA" id="ARBA00023180"/>
    </source>
</evidence>
<dbReference type="EMBL" id="GIIL01006712">
    <property type="protein sequence ID" value="NOV50438.1"/>
    <property type="molecule type" value="Transcribed_RNA"/>
</dbReference>